<dbReference type="InterPro" id="IPR019145">
    <property type="entry name" value="Mediator_Med10"/>
</dbReference>
<dbReference type="GO" id="GO:0016592">
    <property type="term" value="C:mediator complex"/>
    <property type="evidence" value="ECO:0007669"/>
    <property type="project" value="InterPro"/>
</dbReference>
<protein>
    <recommendedName>
        <fullName evidence="6">Mediator of RNA polymerase II transcription subunit 10</fullName>
    </recommendedName>
    <alternativeName>
        <fullName evidence="6">Mediator complex subunit 10</fullName>
    </alternativeName>
</protein>
<keyword evidence="4 6" id="KW-0804">Transcription</keyword>
<name>A0A136JC86_9PEZI</name>
<evidence type="ECO:0000256" key="2">
    <source>
        <dbReference type="ARBA" id="ARBA00005389"/>
    </source>
</evidence>
<dbReference type="EMBL" id="KQ964247">
    <property type="protein sequence ID" value="KXJ94775.1"/>
    <property type="molecule type" value="Genomic_DNA"/>
</dbReference>
<evidence type="ECO:0000256" key="4">
    <source>
        <dbReference type="ARBA" id="ARBA00023163"/>
    </source>
</evidence>
<evidence type="ECO:0000256" key="7">
    <source>
        <dbReference type="SAM" id="MobiDB-lite"/>
    </source>
</evidence>
<evidence type="ECO:0000313" key="8">
    <source>
        <dbReference type="EMBL" id="KXJ94775.1"/>
    </source>
</evidence>
<proteinExistence type="inferred from homology"/>
<comment type="function">
    <text evidence="6">Component of the Mediator complex, a coactivator involved in the regulated transcription of nearly all RNA polymerase II-dependent genes. Mediator functions as a bridge to convey information from gene-specific regulatory proteins to the basal RNA polymerase II transcription machinery. Mediator is recruited to promoters by direct interactions with regulatory proteins and serves as a scaffold for the assembly of a functional preinitiation complex with RNA polymerase II and the general transcription factors.</text>
</comment>
<dbReference type="AlphaFoldDB" id="A0A136JC86"/>
<reference evidence="9" key="1">
    <citation type="submission" date="2016-02" db="EMBL/GenBank/DDBJ databases">
        <title>Draft genome sequence of Microdochium bolleyi, a fungal endophyte of beachgrass.</title>
        <authorList>
            <consortium name="DOE Joint Genome Institute"/>
            <person name="David A.S."/>
            <person name="May G."/>
            <person name="Haridas S."/>
            <person name="Lim J."/>
            <person name="Wang M."/>
            <person name="Labutti K."/>
            <person name="Lipzen A."/>
            <person name="Barry K."/>
            <person name="Grigoriev I.V."/>
        </authorList>
    </citation>
    <scope>NUCLEOTIDE SEQUENCE [LARGE SCALE GENOMIC DNA]</scope>
    <source>
        <strain evidence="9">J235TASD1</strain>
    </source>
</reference>
<comment type="subunit">
    <text evidence="6">Component of the Mediator complex.</text>
</comment>
<feature type="compositionally biased region" description="Gly residues" evidence="7">
    <location>
        <begin position="188"/>
        <end position="204"/>
    </location>
</feature>
<evidence type="ECO:0000256" key="5">
    <source>
        <dbReference type="ARBA" id="ARBA00023242"/>
    </source>
</evidence>
<keyword evidence="6" id="KW-0010">Activator</keyword>
<dbReference type="STRING" id="196109.A0A136JC86"/>
<evidence type="ECO:0000256" key="3">
    <source>
        <dbReference type="ARBA" id="ARBA00023015"/>
    </source>
</evidence>
<sequence length="235" mass="23992">MAPAGRMGAADHDVIEQQLKETVQSLYQILVQVSAYDQHTSVSSGSNSTSAAPGAAANSTPTPTSQLSSSSSKPSAEVLAQELRTLSASLQAIHATASHPTPERSLPHIPPELVQYVENGRNPDIYTREFVEQVRRGNQLLRGKQVAFGRFRDILAGEMDSAMPELHDDVATVLEATGGRDRWKDTAPGGGGGAGASGANGTGAGASSSFGQGSSGNGGSAATPSGRALSGTPAP</sequence>
<evidence type="ECO:0000313" key="9">
    <source>
        <dbReference type="Proteomes" id="UP000070501"/>
    </source>
</evidence>
<dbReference type="OrthoDB" id="337270at2759"/>
<accession>A0A136JC86</accession>
<dbReference type="Pfam" id="PF09748">
    <property type="entry name" value="Med10"/>
    <property type="match status" value="1"/>
</dbReference>
<dbReference type="GO" id="GO:0003712">
    <property type="term" value="F:transcription coregulator activity"/>
    <property type="evidence" value="ECO:0007669"/>
    <property type="project" value="InterPro"/>
</dbReference>
<keyword evidence="9" id="KW-1185">Reference proteome</keyword>
<feature type="region of interest" description="Disordered" evidence="7">
    <location>
        <begin position="40"/>
        <end position="77"/>
    </location>
</feature>
<evidence type="ECO:0000256" key="6">
    <source>
        <dbReference type="RuleBase" id="RU364146"/>
    </source>
</evidence>
<comment type="subcellular location">
    <subcellularLocation>
        <location evidence="1 6">Nucleus</location>
    </subcellularLocation>
</comment>
<dbReference type="GO" id="GO:0006357">
    <property type="term" value="P:regulation of transcription by RNA polymerase II"/>
    <property type="evidence" value="ECO:0007669"/>
    <property type="project" value="InterPro"/>
</dbReference>
<feature type="compositionally biased region" description="Low complexity" evidence="7">
    <location>
        <begin position="40"/>
        <end position="75"/>
    </location>
</feature>
<dbReference type="InParanoid" id="A0A136JC86"/>
<feature type="region of interest" description="Disordered" evidence="7">
    <location>
        <begin position="177"/>
        <end position="235"/>
    </location>
</feature>
<evidence type="ECO:0000256" key="1">
    <source>
        <dbReference type="ARBA" id="ARBA00004123"/>
    </source>
</evidence>
<keyword evidence="3 6" id="KW-0805">Transcription regulation</keyword>
<comment type="similarity">
    <text evidence="2 6">Belongs to the Mediator complex subunit 10 family.</text>
</comment>
<gene>
    <name evidence="6" type="primary">MED10</name>
    <name evidence="8" type="ORF">Micbo1qcDRAFT_193863</name>
</gene>
<dbReference type="Proteomes" id="UP000070501">
    <property type="component" value="Unassembled WGS sequence"/>
</dbReference>
<keyword evidence="5 6" id="KW-0539">Nucleus</keyword>
<organism evidence="8 9">
    <name type="scientific">Microdochium bolleyi</name>
    <dbReference type="NCBI Taxonomy" id="196109"/>
    <lineage>
        <taxon>Eukaryota</taxon>
        <taxon>Fungi</taxon>
        <taxon>Dikarya</taxon>
        <taxon>Ascomycota</taxon>
        <taxon>Pezizomycotina</taxon>
        <taxon>Sordariomycetes</taxon>
        <taxon>Xylariomycetidae</taxon>
        <taxon>Xylariales</taxon>
        <taxon>Microdochiaceae</taxon>
        <taxon>Microdochium</taxon>
    </lineage>
</organism>